<sequence>MPRRLRLATRGIALAQAQARTVANLL</sequence>
<protein>
    <submittedName>
        <fullName evidence="1">Uncharacterized protein</fullName>
    </submittedName>
</protein>
<organism evidence="1">
    <name type="scientific">uncultured Solirubrobacterales bacterium</name>
    <dbReference type="NCBI Taxonomy" id="768556"/>
    <lineage>
        <taxon>Bacteria</taxon>
        <taxon>Bacillati</taxon>
        <taxon>Actinomycetota</taxon>
        <taxon>Thermoleophilia</taxon>
        <taxon>Solirubrobacterales</taxon>
        <taxon>environmental samples</taxon>
    </lineage>
</organism>
<feature type="non-terminal residue" evidence="1">
    <location>
        <position position="26"/>
    </location>
</feature>
<dbReference type="AlphaFoldDB" id="A0A6J4SYG6"/>
<proteinExistence type="predicted"/>
<name>A0A6J4SYG6_9ACTN</name>
<accession>A0A6J4SYG6</accession>
<evidence type="ECO:0000313" key="1">
    <source>
        <dbReference type="EMBL" id="CAA9509099.1"/>
    </source>
</evidence>
<dbReference type="EMBL" id="CADCVU010000152">
    <property type="protein sequence ID" value="CAA9509099.1"/>
    <property type="molecule type" value="Genomic_DNA"/>
</dbReference>
<reference evidence="1" key="1">
    <citation type="submission" date="2020-02" db="EMBL/GenBank/DDBJ databases">
        <authorList>
            <person name="Meier V. D."/>
        </authorList>
    </citation>
    <scope>NUCLEOTIDE SEQUENCE</scope>
    <source>
        <strain evidence="1">AVDCRST_MAG45</strain>
    </source>
</reference>
<gene>
    <name evidence="1" type="ORF">AVDCRST_MAG45-1786</name>
</gene>